<evidence type="ECO:0000313" key="1">
    <source>
        <dbReference type="EnsemblMetazoa" id="GAUT043123-PA"/>
    </source>
</evidence>
<protein>
    <submittedName>
        <fullName evidence="1">Uncharacterized protein</fullName>
    </submittedName>
</protein>
<proteinExistence type="predicted"/>
<name>A0A1A9VP35_GLOAU</name>
<sequence length="138" mass="15540">MATKASTNAPDRKIVRDVEEMDNIDKKIADIEFRVSQLTNINKEIEMLISRILNQQSLAIASHLPITETPYQENENLNQAQENLNTHDDLIIVKLCAERYFLLRKVKDFKGTRAKTSGGITQALPAAVSVPDKHTPVQ</sequence>
<reference evidence="1" key="1">
    <citation type="submission" date="2020-05" db="UniProtKB">
        <authorList>
            <consortium name="EnsemblMetazoa"/>
        </authorList>
    </citation>
    <scope>IDENTIFICATION</scope>
    <source>
        <strain evidence="1">TTRI</strain>
    </source>
</reference>
<dbReference type="Proteomes" id="UP000078200">
    <property type="component" value="Unassembled WGS sequence"/>
</dbReference>
<evidence type="ECO:0000313" key="2">
    <source>
        <dbReference type="Proteomes" id="UP000078200"/>
    </source>
</evidence>
<dbReference type="VEuPathDB" id="VectorBase:GAUT043123"/>
<dbReference type="EnsemblMetazoa" id="GAUT043123-RA">
    <property type="protein sequence ID" value="GAUT043123-PA"/>
    <property type="gene ID" value="GAUT043123"/>
</dbReference>
<dbReference type="AlphaFoldDB" id="A0A1A9VP35"/>
<organism evidence="1 2">
    <name type="scientific">Glossina austeni</name>
    <name type="common">Savannah tsetse fly</name>
    <dbReference type="NCBI Taxonomy" id="7395"/>
    <lineage>
        <taxon>Eukaryota</taxon>
        <taxon>Metazoa</taxon>
        <taxon>Ecdysozoa</taxon>
        <taxon>Arthropoda</taxon>
        <taxon>Hexapoda</taxon>
        <taxon>Insecta</taxon>
        <taxon>Pterygota</taxon>
        <taxon>Neoptera</taxon>
        <taxon>Endopterygota</taxon>
        <taxon>Diptera</taxon>
        <taxon>Brachycera</taxon>
        <taxon>Muscomorpha</taxon>
        <taxon>Hippoboscoidea</taxon>
        <taxon>Glossinidae</taxon>
        <taxon>Glossina</taxon>
    </lineage>
</organism>
<accession>A0A1A9VP35</accession>
<keyword evidence="2" id="KW-1185">Reference proteome</keyword>